<evidence type="ECO:0000313" key="2">
    <source>
        <dbReference type="Proteomes" id="UP000240317"/>
    </source>
</evidence>
<accession>A0A2T3W845</accession>
<evidence type="ECO:0000313" key="1">
    <source>
        <dbReference type="EMBL" id="PTA68081.1"/>
    </source>
</evidence>
<dbReference type="AlphaFoldDB" id="A0A2T3W845"/>
<reference evidence="1 2" key="1">
    <citation type="submission" date="2018-03" db="EMBL/GenBank/DDBJ databases">
        <title>Draft genome of Deinococcus sp. OD32.</title>
        <authorList>
            <person name="Wang X.-P."/>
            <person name="Du Z.-J."/>
        </authorList>
    </citation>
    <scope>NUCLEOTIDE SEQUENCE [LARGE SCALE GENOMIC DNA]</scope>
    <source>
        <strain evidence="1 2">OD32</strain>
    </source>
</reference>
<sequence length="285" mass="30432">MLAAATLFDATLTTALLVWAASPRQERHWPRALLLGLRGGLVLALCVPLVREWWALGGAVLVAALAVGLAGLRRPLPEGFAELDDLERAEATLARALPSPRAARLLTYDARLWPHLWRRPALPEGQHFGTQRGSSVPATATLLLFYTALESLPVHFMLAPHSHTAAALHLAANALGAGWLLAYTRALRARPVTVTHRRLYLRTGLHWTVSTPLANVQSARACVPSQDAPVPTIALGVKPNVVLSFAQPVRVLGPYGITKTAAHLSLHVDDPSGFLAAVGGAAPQL</sequence>
<organism evidence="1 2">
    <name type="scientific">Deinococcus arcticus</name>
    <dbReference type="NCBI Taxonomy" id="2136176"/>
    <lineage>
        <taxon>Bacteria</taxon>
        <taxon>Thermotogati</taxon>
        <taxon>Deinococcota</taxon>
        <taxon>Deinococci</taxon>
        <taxon>Deinococcales</taxon>
        <taxon>Deinococcaceae</taxon>
        <taxon>Deinococcus</taxon>
    </lineage>
</organism>
<comment type="caution">
    <text evidence="1">The sequence shown here is derived from an EMBL/GenBank/DDBJ whole genome shotgun (WGS) entry which is preliminary data.</text>
</comment>
<dbReference type="OrthoDB" id="59923at2"/>
<keyword evidence="2" id="KW-1185">Reference proteome</keyword>
<dbReference type="Proteomes" id="UP000240317">
    <property type="component" value="Unassembled WGS sequence"/>
</dbReference>
<dbReference type="EMBL" id="PYSV01000008">
    <property type="protein sequence ID" value="PTA68081.1"/>
    <property type="molecule type" value="Genomic_DNA"/>
</dbReference>
<gene>
    <name evidence="1" type="ORF">C8263_09660</name>
</gene>
<proteinExistence type="predicted"/>
<name>A0A2T3W845_9DEIO</name>
<protein>
    <submittedName>
        <fullName evidence="1">Uncharacterized protein</fullName>
    </submittedName>
</protein>